<dbReference type="FunFam" id="2.60.40.420:FF:000013">
    <property type="entry name" value="basic blue protein-like"/>
    <property type="match status" value="1"/>
</dbReference>
<evidence type="ECO:0000259" key="5">
    <source>
        <dbReference type="PROSITE" id="PS51485"/>
    </source>
</evidence>
<evidence type="ECO:0000256" key="2">
    <source>
        <dbReference type="ARBA" id="ARBA00023008"/>
    </source>
</evidence>
<reference evidence="6" key="1">
    <citation type="journal article" date="2013" name="Nature">
        <title>Draft genome of the wheat A-genome progenitor Triticum urartu.</title>
        <authorList>
            <person name="Ling H.Q."/>
            <person name="Zhao S."/>
            <person name="Liu D."/>
            <person name="Wang J."/>
            <person name="Sun H."/>
            <person name="Zhang C."/>
            <person name="Fan H."/>
            <person name="Li D."/>
            <person name="Dong L."/>
            <person name="Tao Y."/>
            <person name="Gao C."/>
            <person name="Wu H."/>
            <person name="Li Y."/>
            <person name="Cui Y."/>
            <person name="Guo X."/>
            <person name="Zheng S."/>
            <person name="Wang B."/>
            <person name="Yu K."/>
            <person name="Liang Q."/>
            <person name="Yang W."/>
            <person name="Lou X."/>
            <person name="Chen J."/>
            <person name="Feng M."/>
            <person name="Jian J."/>
            <person name="Zhang X."/>
            <person name="Luo G."/>
            <person name="Jiang Y."/>
            <person name="Liu J."/>
            <person name="Wang Z."/>
            <person name="Sha Y."/>
            <person name="Zhang B."/>
            <person name="Wu H."/>
            <person name="Tang D."/>
            <person name="Shen Q."/>
            <person name="Xue P."/>
            <person name="Zou S."/>
            <person name="Wang X."/>
            <person name="Liu X."/>
            <person name="Wang F."/>
            <person name="Yang Y."/>
            <person name="An X."/>
            <person name="Dong Z."/>
            <person name="Zhang K."/>
            <person name="Zhang X."/>
            <person name="Luo M.C."/>
            <person name="Dvorak J."/>
            <person name="Tong Y."/>
            <person name="Wang J."/>
            <person name="Yang H."/>
            <person name="Li Z."/>
            <person name="Wang D."/>
            <person name="Zhang A."/>
            <person name="Wang J."/>
        </authorList>
    </citation>
    <scope>NUCLEOTIDE SEQUENCE</scope>
</reference>
<dbReference type="GO" id="GO:0005886">
    <property type="term" value="C:plasma membrane"/>
    <property type="evidence" value="ECO:0007669"/>
    <property type="project" value="TreeGrafter"/>
</dbReference>
<dbReference type="EMBL" id="KD210043">
    <property type="protein sequence ID" value="EMS52226.1"/>
    <property type="molecule type" value="Genomic_DNA"/>
</dbReference>
<proteinExistence type="predicted"/>
<dbReference type="STRING" id="4572.M7YYG2"/>
<protein>
    <recommendedName>
        <fullName evidence="4">Plantacyanin</fullName>
    </recommendedName>
</protein>
<dbReference type="InterPro" id="IPR008972">
    <property type="entry name" value="Cupredoxin"/>
</dbReference>
<dbReference type="Gene3D" id="2.60.40.420">
    <property type="entry name" value="Cupredoxins - blue copper proteins"/>
    <property type="match status" value="1"/>
</dbReference>
<dbReference type="InterPro" id="IPR041844">
    <property type="entry name" value="Plantacyanin"/>
</dbReference>
<name>M7YYG2_TRIUA</name>
<evidence type="ECO:0000256" key="3">
    <source>
        <dbReference type="ARBA" id="ARBA00023157"/>
    </source>
</evidence>
<keyword evidence="3" id="KW-1015">Disulfide bond</keyword>
<dbReference type="Pfam" id="PF02298">
    <property type="entry name" value="Cu_bind_like"/>
    <property type="match status" value="1"/>
</dbReference>
<evidence type="ECO:0000256" key="4">
    <source>
        <dbReference type="ARBA" id="ARBA00082491"/>
    </source>
</evidence>
<dbReference type="PANTHER" id="PTHR33021">
    <property type="entry name" value="BLUE COPPER PROTEIN"/>
    <property type="match status" value="1"/>
</dbReference>
<dbReference type="InterPro" id="IPR039391">
    <property type="entry name" value="Phytocyanin-like"/>
</dbReference>
<keyword evidence="2" id="KW-0186">Copper</keyword>
<dbReference type="GO" id="GO:0046872">
    <property type="term" value="F:metal ion binding"/>
    <property type="evidence" value="ECO:0007669"/>
    <property type="project" value="UniProtKB-KW"/>
</dbReference>
<dbReference type="AlphaFoldDB" id="M7YYG2"/>
<evidence type="ECO:0000256" key="1">
    <source>
        <dbReference type="ARBA" id="ARBA00022723"/>
    </source>
</evidence>
<organism evidence="6">
    <name type="scientific">Triticum urartu</name>
    <name type="common">Red wild einkorn</name>
    <name type="synonym">Crithodium urartu</name>
    <dbReference type="NCBI Taxonomy" id="4572"/>
    <lineage>
        <taxon>Eukaryota</taxon>
        <taxon>Viridiplantae</taxon>
        <taxon>Streptophyta</taxon>
        <taxon>Embryophyta</taxon>
        <taxon>Tracheophyta</taxon>
        <taxon>Spermatophyta</taxon>
        <taxon>Magnoliopsida</taxon>
        <taxon>Liliopsida</taxon>
        <taxon>Poales</taxon>
        <taxon>Poaceae</taxon>
        <taxon>BOP clade</taxon>
        <taxon>Pooideae</taxon>
        <taxon>Triticodae</taxon>
        <taxon>Triticeae</taxon>
        <taxon>Triticinae</taxon>
        <taxon>Triticum</taxon>
    </lineage>
</organism>
<dbReference type="eggNOG" id="ENOG502S11U">
    <property type="taxonomic scope" value="Eukaryota"/>
</dbReference>
<dbReference type="CDD" id="cd11013">
    <property type="entry name" value="Plantacyanin"/>
    <property type="match status" value="1"/>
</dbReference>
<dbReference type="OMA" id="ANRFMCT"/>
<dbReference type="SUPFAM" id="SSF49503">
    <property type="entry name" value="Cupredoxins"/>
    <property type="match status" value="1"/>
</dbReference>
<feature type="domain" description="Phytocyanin" evidence="5">
    <location>
        <begin position="66"/>
        <end position="161"/>
    </location>
</feature>
<dbReference type="InterPro" id="IPR003245">
    <property type="entry name" value="Phytocyanin_dom"/>
</dbReference>
<keyword evidence="1" id="KW-0479">Metal-binding</keyword>
<dbReference type="GO" id="GO:0009055">
    <property type="term" value="F:electron transfer activity"/>
    <property type="evidence" value="ECO:0007669"/>
    <property type="project" value="InterPro"/>
</dbReference>
<evidence type="ECO:0000313" key="6">
    <source>
        <dbReference type="EMBL" id="EMS52226.1"/>
    </source>
</evidence>
<sequence>MEVLKIPAPCFASIASPVTTPWEVKALRLVASEMAGGRGGARRGAVVVAAAALAVACCCMGVASAATYYVGDVGGWSLSSGSWPNGKQFRAGDVLVFRYNPLMHNVVAVGEDGYNGCTTPPGSRTYESGNDAVTLARGANRFMCTRFYHCNFGMKMVVNAA</sequence>
<dbReference type="PANTHER" id="PTHR33021:SF463">
    <property type="entry name" value="OS03G0709100 PROTEIN"/>
    <property type="match status" value="1"/>
</dbReference>
<dbReference type="PROSITE" id="PS51485">
    <property type="entry name" value="PHYTOCYANIN"/>
    <property type="match status" value="1"/>
</dbReference>
<gene>
    <name evidence="6" type="ORF">TRIUR3_05588</name>
</gene>
<accession>M7YYG2</accession>